<protein>
    <submittedName>
        <fullName evidence="1">Uncharacterized protein</fullName>
    </submittedName>
</protein>
<reference evidence="1 2" key="1">
    <citation type="submission" date="2019-11" db="EMBL/GenBank/DDBJ databases">
        <title>Whole genome sequence of Oryza granulata.</title>
        <authorList>
            <person name="Li W."/>
        </authorList>
    </citation>
    <scope>NUCLEOTIDE SEQUENCE [LARGE SCALE GENOMIC DNA]</scope>
    <source>
        <strain evidence="2">cv. Menghai</strain>
        <tissue evidence="1">Leaf</tissue>
    </source>
</reference>
<name>A0A6G1E4K2_9ORYZ</name>
<gene>
    <name evidence="1" type="ORF">E2562_030948</name>
</gene>
<evidence type="ECO:0000313" key="2">
    <source>
        <dbReference type="Proteomes" id="UP000479710"/>
    </source>
</evidence>
<comment type="caution">
    <text evidence="1">The sequence shown here is derived from an EMBL/GenBank/DDBJ whole genome shotgun (WGS) entry which is preliminary data.</text>
</comment>
<evidence type="ECO:0000313" key="1">
    <source>
        <dbReference type="EMBL" id="KAF0919700.1"/>
    </source>
</evidence>
<dbReference type="AlphaFoldDB" id="A0A6G1E4K2"/>
<proteinExistence type="predicted"/>
<accession>A0A6G1E4K2</accession>
<organism evidence="1 2">
    <name type="scientific">Oryza meyeriana var. granulata</name>
    <dbReference type="NCBI Taxonomy" id="110450"/>
    <lineage>
        <taxon>Eukaryota</taxon>
        <taxon>Viridiplantae</taxon>
        <taxon>Streptophyta</taxon>
        <taxon>Embryophyta</taxon>
        <taxon>Tracheophyta</taxon>
        <taxon>Spermatophyta</taxon>
        <taxon>Magnoliopsida</taxon>
        <taxon>Liliopsida</taxon>
        <taxon>Poales</taxon>
        <taxon>Poaceae</taxon>
        <taxon>BOP clade</taxon>
        <taxon>Oryzoideae</taxon>
        <taxon>Oryzeae</taxon>
        <taxon>Oryzinae</taxon>
        <taxon>Oryza</taxon>
        <taxon>Oryza meyeriana</taxon>
    </lineage>
</organism>
<dbReference type="Proteomes" id="UP000479710">
    <property type="component" value="Unassembled WGS sequence"/>
</dbReference>
<dbReference type="EMBL" id="SPHZ02000005">
    <property type="protein sequence ID" value="KAF0919700.1"/>
    <property type="molecule type" value="Genomic_DNA"/>
</dbReference>
<keyword evidence="2" id="KW-1185">Reference proteome</keyword>
<sequence>MSAAGGDAVGVRARQAATRLAQRSELSGELRGWRASSAGSGMASANWASSVGATCASSGDYAAAATTHGHGNAKELRSLM</sequence>